<evidence type="ECO:0000256" key="4">
    <source>
        <dbReference type="ARBA" id="ARBA00022679"/>
    </source>
</evidence>
<evidence type="ECO:0000256" key="8">
    <source>
        <dbReference type="ARBA" id="ARBA00060767"/>
    </source>
</evidence>
<comment type="caution">
    <text evidence="10">The sequence shown here is derived from an EMBL/GenBank/DDBJ whole genome shotgun (WGS) entry which is preliminary data.</text>
</comment>
<evidence type="ECO:0000256" key="2">
    <source>
        <dbReference type="ARBA" id="ARBA00003015"/>
    </source>
</evidence>
<dbReference type="PANTHER" id="PTHR23417">
    <property type="entry name" value="3-DEOXY-D-MANNO-OCTULOSONIC-ACID TRANSFERASE/TRNA GUANINE-N 7 - -METHYLTRANSFERASE"/>
    <property type="match status" value="1"/>
</dbReference>
<dbReference type="EMBL" id="BMFR01000019">
    <property type="protein sequence ID" value="GGG84899.1"/>
    <property type="molecule type" value="Genomic_DNA"/>
</dbReference>
<comment type="pathway">
    <text evidence="7 9">tRNA modification; N(7)-methylguanine-tRNA biosynthesis.</text>
</comment>
<dbReference type="AlphaFoldDB" id="A0A917HMW4"/>
<dbReference type="EC" id="2.1.1.33" evidence="9"/>
<evidence type="ECO:0000256" key="6">
    <source>
        <dbReference type="ARBA" id="ARBA00022694"/>
    </source>
</evidence>
<dbReference type="PROSITE" id="PS51625">
    <property type="entry name" value="SAM_MT_TRMB"/>
    <property type="match status" value="1"/>
</dbReference>
<dbReference type="RefSeq" id="WP_188456492.1">
    <property type="nucleotide sequence ID" value="NZ_BMFR01000019.1"/>
</dbReference>
<feature type="binding site" evidence="9">
    <location>
        <position position="69"/>
    </location>
    <ligand>
        <name>S-adenosyl-L-methionine</name>
        <dbReference type="ChEBI" id="CHEBI:59789"/>
    </ligand>
</feature>
<feature type="binding site" evidence="9">
    <location>
        <position position="122"/>
    </location>
    <ligand>
        <name>substrate</name>
    </ligand>
</feature>
<sequence>MRQRNKPWADVFLQNNSHIVIQNPRDNKGKWKNLFNNDNPIHVEIGTGKGQFITGMAKQFPDVNFVGIELAKSIIVSAAQKVITHEQDNILLINENASDLLEIFTDNEISVIYLNFSDPWPKNRHEKRRLTYHIFLELYRRVLKSSGELIMKTDNRGLFEYSLVSFSNFGMKLDEVNLNLHQAEDPTNVMTEYEQKFSEKGQVIYRCRTRFNKN</sequence>
<evidence type="ECO:0000256" key="7">
    <source>
        <dbReference type="ARBA" id="ARBA00060552"/>
    </source>
</evidence>
<gene>
    <name evidence="9 10" type="primary">trmB</name>
    <name evidence="10" type="ORF">GCM10011398_33250</name>
</gene>
<organism evidence="10 11">
    <name type="scientific">Virgibacillus oceani</name>
    <dbReference type="NCBI Taxonomy" id="1479511"/>
    <lineage>
        <taxon>Bacteria</taxon>
        <taxon>Bacillati</taxon>
        <taxon>Bacillota</taxon>
        <taxon>Bacilli</taxon>
        <taxon>Bacillales</taxon>
        <taxon>Bacillaceae</taxon>
        <taxon>Virgibacillus</taxon>
    </lineage>
</organism>
<dbReference type="GO" id="GO:0043527">
    <property type="term" value="C:tRNA methyltransferase complex"/>
    <property type="evidence" value="ECO:0007669"/>
    <property type="project" value="TreeGrafter"/>
</dbReference>
<evidence type="ECO:0000256" key="3">
    <source>
        <dbReference type="ARBA" id="ARBA00022603"/>
    </source>
</evidence>
<name>A0A917HMW4_9BACI</name>
<dbReference type="InterPro" id="IPR055361">
    <property type="entry name" value="tRNA_methyltr_TrmB_bact"/>
</dbReference>
<dbReference type="InterPro" id="IPR003358">
    <property type="entry name" value="tRNA_(Gua-N-7)_MeTrfase_Trmb"/>
</dbReference>
<evidence type="ECO:0000256" key="1">
    <source>
        <dbReference type="ARBA" id="ARBA00000142"/>
    </source>
</evidence>
<dbReference type="CDD" id="cd02440">
    <property type="entry name" value="AdoMet_MTases"/>
    <property type="match status" value="1"/>
</dbReference>
<keyword evidence="6 9" id="KW-0819">tRNA processing</keyword>
<reference evidence="10" key="1">
    <citation type="journal article" date="2014" name="Int. J. Syst. Evol. Microbiol.">
        <title>Complete genome sequence of Corynebacterium casei LMG S-19264T (=DSM 44701T), isolated from a smear-ripened cheese.</title>
        <authorList>
            <consortium name="US DOE Joint Genome Institute (JGI-PGF)"/>
            <person name="Walter F."/>
            <person name="Albersmeier A."/>
            <person name="Kalinowski J."/>
            <person name="Ruckert C."/>
        </authorList>
    </citation>
    <scope>NUCLEOTIDE SEQUENCE</scope>
    <source>
        <strain evidence="10">CGMCC 1.12754</strain>
    </source>
</reference>
<dbReference type="Gene3D" id="3.40.50.150">
    <property type="entry name" value="Vaccinia Virus protein VP39"/>
    <property type="match status" value="1"/>
</dbReference>
<evidence type="ECO:0000313" key="10">
    <source>
        <dbReference type="EMBL" id="GGG84899.1"/>
    </source>
</evidence>
<accession>A0A917HMW4</accession>
<feature type="region of interest" description="Interaction with RNA" evidence="9">
    <location>
        <begin position="124"/>
        <end position="129"/>
    </location>
</feature>
<evidence type="ECO:0000313" key="11">
    <source>
        <dbReference type="Proteomes" id="UP000622860"/>
    </source>
</evidence>
<keyword evidence="3 9" id="KW-0489">Methyltransferase</keyword>
<dbReference type="FunFam" id="3.40.50.150:FF:000035">
    <property type="entry name" value="tRNA (guanine-N(7)-)-methyltransferase"/>
    <property type="match status" value="1"/>
</dbReference>
<dbReference type="Pfam" id="PF02390">
    <property type="entry name" value="Methyltransf_4"/>
    <property type="match status" value="1"/>
</dbReference>
<comment type="function">
    <text evidence="2 9">Catalyzes the formation of N(7)-methylguanine at position 46 (m7G46) in tRNA.</text>
</comment>
<keyword evidence="5 9" id="KW-0949">S-adenosyl-L-methionine</keyword>
<feature type="binding site" evidence="9">
    <location>
        <position position="118"/>
    </location>
    <ligand>
        <name>S-adenosyl-L-methionine</name>
        <dbReference type="ChEBI" id="CHEBI:59789"/>
    </ligand>
</feature>
<comment type="catalytic activity">
    <reaction evidence="1 9">
        <text>guanosine(46) in tRNA + S-adenosyl-L-methionine = N(7)-methylguanosine(46) in tRNA + S-adenosyl-L-homocysteine</text>
        <dbReference type="Rhea" id="RHEA:42708"/>
        <dbReference type="Rhea" id="RHEA-COMP:10188"/>
        <dbReference type="Rhea" id="RHEA-COMP:10189"/>
        <dbReference type="ChEBI" id="CHEBI:57856"/>
        <dbReference type="ChEBI" id="CHEBI:59789"/>
        <dbReference type="ChEBI" id="CHEBI:74269"/>
        <dbReference type="ChEBI" id="CHEBI:74480"/>
        <dbReference type="EC" id="2.1.1.33"/>
    </reaction>
</comment>
<dbReference type="PANTHER" id="PTHR23417:SF14">
    <property type="entry name" value="PENTACOTRIPEPTIDE-REPEAT REGION OF PRORP DOMAIN-CONTAINING PROTEIN"/>
    <property type="match status" value="1"/>
</dbReference>
<dbReference type="Proteomes" id="UP000622860">
    <property type="component" value="Unassembled WGS sequence"/>
</dbReference>
<feature type="binding site" evidence="9">
    <location>
        <position position="44"/>
    </location>
    <ligand>
        <name>S-adenosyl-L-methionine</name>
        <dbReference type="ChEBI" id="CHEBI:59789"/>
    </ligand>
</feature>
<reference evidence="10" key="2">
    <citation type="submission" date="2020-09" db="EMBL/GenBank/DDBJ databases">
        <authorList>
            <person name="Sun Q."/>
            <person name="Zhou Y."/>
        </authorList>
    </citation>
    <scope>NUCLEOTIDE SEQUENCE</scope>
    <source>
        <strain evidence="10">CGMCC 1.12754</strain>
    </source>
</reference>
<evidence type="ECO:0000256" key="5">
    <source>
        <dbReference type="ARBA" id="ARBA00022691"/>
    </source>
</evidence>
<dbReference type="SUPFAM" id="SSF53335">
    <property type="entry name" value="S-adenosyl-L-methionine-dependent methyltransferases"/>
    <property type="match status" value="1"/>
</dbReference>
<keyword evidence="11" id="KW-1185">Reference proteome</keyword>
<dbReference type="HAMAP" id="MF_01057">
    <property type="entry name" value="tRNA_methyltr_TrmB"/>
    <property type="match status" value="1"/>
</dbReference>
<dbReference type="NCBIfam" id="NF001080">
    <property type="entry name" value="PRK00121.2-2"/>
    <property type="match status" value="1"/>
</dbReference>
<feature type="binding site" evidence="9">
    <location>
        <begin position="191"/>
        <end position="194"/>
    </location>
    <ligand>
        <name>substrate</name>
    </ligand>
</feature>
<dbReference type="GO" id="GO:0008176">
    <property type="term" value="F:tRNA (guanine(46)-N7)-methyltransferase activity"/>
    <property type="evidence" value="ECO:0007669"/>
    <property type="project" value="UniProtKB-UniRule"/>
</dbReference>
<feature type="binding site" evidence="9">
    <location>
        <position position="96"/>
    </location>
    <ligand>
        <name>S-adenosyl-L-methionine</name>
        <dbReference type="ChEBI" id="CHEBI:59789"/>
    </ligand>
</feature>
<dbReference type="NCBIfam" id="TIGR00091">
    <property type="entry name" value="tRNA (guanosine(46)-N7)-methyltransferase TrmB"/>
    <property type="match status" value="1"/>
</dbReference>
<feature type="binding site" evidence="9">
    <location>
        <position position="154"/>
    </location>
    <ligand>
        <name>substrate</name>
    </ligand>
</feature>
<comment type="similarity">
    <text evidence="8 9">Belongs to the class I-like SAM-binding methyltransferase superfamily. TrmB family.</text>
</comment>
<proteinExistence type="inferred from homology"/>
<evidence type="ECO:0000256" key="9">
    <source>
        <dbReference type="HAMAP-Rule" id="MF_01057"/>
    </source>
</evidence>
<protein>
    <recommendedName>
        <fullName evidence="9">tRNA (guanine-N(7)-)-methyltransferase</fullName>
        <ecNumber evidence="9">2.1.1.33</ecNumber>
    </recommendedName>
    <alternativeName>
        <fullName evidence="9">tRNA (guanine(46)-N(7))-methyltransferase</fullName>
    </alternativeName>
    <alternativeName>
        <fullName evidence="9">tRNA(m7G46)-methyltransferase</fullName>
    </alternativeName>
</protein>
<keyword evidence="4 9" id="KW-0808">Transferase</keyword>
<dbReference type="InterPro" id="IPR029063">
    <property type="entry name" value="SAM-dependent_MTases_sf"/>
</dbReference>